<dbReference type="EMBL" id="CP019336">
    <property type="protein sequence ID" value="AUC21422.1"/>
    <property type="molecule type" value="Genomic_DNA"/>
</dbReference>
<sequence length="79" mass="9420">MRLKLNYFFILDPLTIANITKTIAIIRNQKPKLYSLLVTIFKMIRIQLATNNAIFLLFIITILFTNQYYKKLNCIFAFR</sequence>
<proteinExistence type="predicted"/>
<evidence type="ECO:0000313" key="2">
    <source>
        <dbReference type="EMBL" id="AUC21422.1"/>
    </source>
</evidence>
<reference evidence="2 3" key="1">
    <citation type="submission" date="2017-02" db="EMBL/GenBank/DDBJ databases">
        <title>Trade-off between light-utilization and light-protection in marine flavobacteria.</title>
        <authorList>
            <person name="Kumagai Y."/>
            <person name="Yoshizawa S."/>
            <person name="Kogure K."/>
            <person name="Iwasaki W."/>
        </authorList>
    </citation>
    <scope>NUCLEOTIDE SEQUENCE [LARGE SCALE GENOMIC DNA]</scope>
    <source>
        <strain evidence="2 3">KCTC 23670</strain>
    </source>
</reference>
<gene>
    <name evidence="2" type="ORF">BTO15_04550</name>
</gene>
<keyword evidence="1" id="KW-0812">Transmembrane</keyword>
<evidence type="ECO:0008006" key="4">
    <source>
        <dbReference type="Google" id="ProtNLM"/>
    </source>
</evidence>
<protein>
    <recommendedName>
        <fullName evidence="4">Transmembrane protein</fullName>
    </recommendedName>
</protein>
<accession>A0ABN5F2A6</accession>
<keyword evidence="1" id="KW-1133">Transmembrane helix</keyword>
<evidence type="ECO:0000313" key="3">
    <source>
        <dbReference type="Proteomes" id="UP000232721"/>
    </source>
</evidence>
<feature type="transmembrane region" description="Helical" evidence="1">
    <location>
        <begin position="7"/>
        <end position="26"/>
    </location>
</feature>
<organism evidence="2 3">
    <name type="scientific">Polaribacter sejongensis</name>
    <dbReference type="NCBI Taxonomy" id="985043"/>
    <lineage>
        <taxon>Bacteria</taxon>
        <taxon>Pseudomonadati</taxon>
        <taxon>Bacteroidota</taxon>
        <taxon>Flavobacteriia</taxon>
        <taxon>Flavobacteriales</taxon>
        <taxon>Flavobacteriaceae</taxon>
    </lineage>
</organism>
<feature type="transmembrane region" description="Helical" evidence="1">
    <location>
        <begin position="46"/>
        <end position="69"/>
    </location>
</feature>
<keyword evidence="1" id="KW-0472">Membrane</keyword>
<keyword evidence="3" id="KW-1185">Reference proteome</keyword>
<name>A0ABN5F2A6_9FLAO</name>
<dbReference type="Proteomes" id="UP000232721">
    <property type="component" value="Chromosome"/>
</dbReference>
<evidence type="ECO:0000256" key="1">
    <source>
        <dbReference type="SAM" id="Phobius"/>
    </source>
</evidence>